<evidence type="ECO:0000256" key="6">
    <source>
        <dbReference type="PIRSR" id="PIRSR004692-3"/>
    </source>
</evidence>
<dbReference type="PROSITE" id="PS51371">
    <property type="entry name" value="CBS"/>
    <property type="match status" value="2"/>
</dbReference>
<feature type="binding site" evidence="5">
    <location>
        <position position="76"/>
    </location>
    <ligand>
        <name>Zn(2+)</name>
        <dbReference type="ChEBI" id="CHEBI:29105"/>
    </ligand>
</feature>
<accession>A0A6P1MH52</accession>
<evidence type="ECO:0000259" key="8">
    <source>
        <dbReference type="PROSITE" id="PS51371"/>
    </source>
</evidence>
<dbReference type="PROSITE" id="PS51464">
    <property type="entry name" value="SIS"/>
    <property type="match status" value="1"/>
</dbReference>
<evidence type="ECO:0000256" key="4">
    <source>
        <dbReference type="PIRNR" id="PIRNR004692"/>
    </source>
</evidence>
<dbReference type="GO" id="GO:0005975">
    <property type="term" value="P:carbohydrate metabolic process"/>
    <property type="evidence" value="ECO:0007669"/>
    <property type="project" value="InterPro"/>
</dbReference>
<dbReference type="KEGG" id="taer:GT409_09425"/>
<keyword evidence="10" id="KW-0413">Isomerase</keyword>
<dbReference type="AlphaFoldDB" id="A0A6P1MH52"/>
<dbReference type="InterPro" id="IPR035474">
    <property type="entry name" value="SIS_Kpsf"/>
</dbReference>
<dbReference type="InterPro" id="IPR004800">
    <property type="entry name" value="KdsD/KpsF-type"/>
</dbReference>
<keyword evidence="11" id="KW-1185">Reference proteome</keyword>
<feature type="site" description="Catalytically relevant" evidence="6">
    <location>
        <position position="187"/>
    </location>
</feature>
<keyword evidence="3 7" id="KW-0129">CBS domain</keyword>
<dbReference type="PANTHER" id="PTHR42745">
    <property type="match status" value="1"/>
</dbReference>
<evidence type="ECO:0000259" key="9">
    <source>
        <dbReference type="PROSITE" id="PS51464"/>
    </source>
</evidence>
<evidence type="ECO:0000256" key="7">
    <source>
        <dbReference type="PROSITE-ProRule" id="PRU00703"/>
    </source>
</evidence>
<dbReference type="CDD" id="cd04604">
    <property type="entry name" value="CBS_pair_SIS_assoc"/>
    <property type="match status" value="1"/>
</dbReference>
<feature type="domain" description="SIS" evidence="9">
    <location>
        <begin position="36"/>
        <end position="178"/>
    </location>
</feature>
<dbReference type="Gene3D" id="3.40.50.10490">
    <property type="entry name" value="Glucose-6-phosphate isomerase like protein, domain 1"/>
    <property type="match status" value="1"/>
</dbReference>
<dbReference type="Gene3D" id="3.10.580.10">
    <property type="entry name" value="CBS-domain"/>
    <property type="match status" value="1"/>
</dbReference>
<reference evidence="10 11" key="1">
    <citation type="submission" date="2020-01" db="EMBL/GenBank/DDBJ databases">
        <title>Ponticoccus aerotolerans gen. nov., sp. nov., an anaerobic bacterium and proposal of Ponticoccusceae fam. nov., Ponticoccusles ord. nov. and Ponticoccuse classis nov. in the phylum Kiritimatiellaeota.</title>
        <authorList>
            <person name="Zhou L.Y."/>
            <person name="Du Z.J."/>
        </authorList>
    </citation>
    <scope>NUCLEOTIDE SEQUENCE [LARGE SCALE GENOMIC DNA]</scope>
    <source>
        <strain evidence="10 11">S-5007</strain>
    </source>
</reference>
<dbReference type="EMBL" id="CP047593">
    <property type="protein sequence ID" value="QHI70916.1"/>
    <property type="molecule type" value="Genomic_DNA"/>
</dbReference>
<protein>
    <submittedName>
        <fullName evidence="10">KpsF/GutQ family sugar-phosphate isomerase</fullName>
    </submittedName>
</protein>
<proteinExistence type="inferred from homology"/>
<dbReference type="GO" id="GO:1901135">
    <property type="term" value="P:carbohydrate derivative metabolic process"/>
    <property type="evidence" value="ECO:0007669"/>
    <property type="project" value="InterPro"/>
</dbReference>
<sequence>MDFKQRAKEIMDVEIAGMEKVRDQIDGGFSTAVEWILDTLKNGGKVVVTGVGKNFHIGQKMVATFNSTGTKAALLHPIEAMHGDFGVVGEKDIVLALSYSGASDELIALLPALKRQGLKIIGMTADATSPLGVESDLILPIAVDKEACPFGMAPTTSTTVTLALGDALAIVLLEARGFKKEDYAKLHPGGAIGRTLLLKVSDVMRTGDRLAKVSSGATVKDAVMAMTGARSGCVAIVDSDETLLGIFTDGDLRRHLMDTPDITNVEIDSVMTANPITLKPEQLAVDLLKIYEEKNIDDLVVVDDAGRIAGTVDIQDLPKLKIL</sequence>
<evidence type="ECO:0000256" key="1">
    <source>
        <dbReference type="ARBA" id="ARBA00008165"/>
    </source>
</evidence>
<keyword evidence="5" id="KW-0479">Metal-binding</keyword>
<dbReference type="InterPro" id="IPR000644">
    <property type="entry name" value="CBS_dom"/>
</dbReference>
<dbReference type="GO" id="GO:0019146">
    <property type="term" value="F:arabinose-5-phosphate isomerase activity"/>
    <property type="evidence" value="ECO:0007669"/>
    <property type="project" value="UniProtKB-ARBA"/>
</dbReference>
<dbReference type="GO" id="GO:0046872">
    <property type="term" value="F:metal ion binding"/>
    <property type="evidence" value="ECO:0007669"/>
    <property type="project" value="UniProtKB-KW"/>
</dbReference>
<dbReference type="FunFam" id="3.40.50.10490:FF:000011">
    <property type="entry name" value="Arabinose 5-phosphate isomerase"/>
    <property type="match status" value="1"/>
</dbReference>
<keyword evidence="2" id="KW-0677">Repeat</keyword>
<evidence type="ECO:0000256" key="5">
    <source>
        <dbReference type="PIRSR" id="PIRSR004692-2"/>
    </source>
</evidence>
<comment type="similarity">
    <text evidence="1 4">Belongs to the SIS family. GutQ/KpsF subfamily.</text>
</comment>
<feature type="domain" description="CBS" evidence="8">
    <location>
        <begin position="271"/>
        <end position="323"/>
    </location>
</feature>
<dbReference type="PIRSF" id="PIRSF004692">
    <property type="entry name" value="KdsD_KpsF"/>
    <property type="match status" value="1"/>
</dbReference>
<dbReference type="Proteomes" id="UP000464954">
    <property type="component" value="Chromosome"/>
</dbReference>
<evidence type="ECO:0000313" key="11">
    <source>
        <dbReference type="Proteomes" id="UP000464954"/>
    </source>
</evidence>
<feature type="domain" description="CBS" evidence="8">
    <location>
        <begin position="204"/>
        <end position="262"/>
    </location>
</feature>
<dbReference type="Pfam" id="PF01380">
    <property type="entry name" value="SIS"/>
    <property type="match status" value="1"/>
</dbReference>
<dbReference type="PANTHER" id="PTHR42745:SF1">
    <property type="entry name" value="ARABINOSE 5-PHOSPHATE ISOMERASE KDSD"/>
    <property type="match status" value="1"/>
</dbReference>
<dbReference type="SUPFAM" id="SSF53697">
    <property type="entry name" value="SIS domain"/>
    <property type="match status" value="1"/>
</dbReference>
<feature type="site" description="Catalytically relevant" evidence="6">
    <location>
        <position position="146"/>
    </location>
</feature>
<evidence type="ECO:0000256" key="2">
    <source>
        <dbReference type="ARBA" id="ARBA00022737"/>
    </source>
</evidence>
<evidence type="ECO:0000256" key="3">
    <source>
        <dbReference type="ARBA" id="ARBA00023122"/>
    </source>
</evidence>
<dbReference type="NCBIfam" id="TIGR00393">
    <property type="entry name" value="kpsF"/>
    <property type="match status" value="1"/>
</dbReference>
<feature type="site" description="Catalytically relevant" evidence="6">
    <location>
        <position position="105"/>
    </location>
</feature>
<gene>
    <name evidence="10" type="ORF">GT409_09425</name>
</gene>
<dbReference type="Pfam" id="PF00571">
    <property type="entry name" value="CBS"/>
    <property type="match status" value="2"/>
</dbReference>
<dbReference type="InterPro" id="IPR046342">
    <property type="entry name" value="CBS_dom_sf"/>
</dbReference>
<dbReference type="CDD" id="cd05014">
    <property type="entry name" value="SIS_Kpsf"/>
    <property type="match status" value="1"/>
</dbReference>
<dbReference type="SMART" id="SM00116">
    <property type="entry name" value="CBS"/>
    <property type="match status" value="2"/>
</dbReference>
<name>A0A6P1MH52_9BACT</name>
<dbReference type="InterPro" id="IPR050986">
    <property type="entry name" value="GutQ/KpsF_isomerases"/>
</dbReference>
<organism evidence="10 11">
    <name type="scientific">Tichowtungia aerotolerans</name>
    <dbReference type="NCBI Taxonomy" id="2697043"/>
    <lineage>
        <taxon>Bacteria</taxon>
        <taxon>Pseudomonadati</taxon>
        <taxon>Kiritimatiellota</taxon>
        <taxon>Tichowtungiia</taxon>
        <taxon>Tichowtungiales</taxon>
        <taxon>Tichowtungiaceae</taxon>
        <taxon>Tichowtungia</taxon>
    </lineage>
</organism>
<keyword evidence="5" id="KW-0862">Zinc</keyword>
<dbReference type="GO" id="GO:0097367">
    <property type="term" value="F:carbohydrate derivative binding"/>
    <property type="evidence" value="ECO:0007669"/>
    <property type="project" value="InterPro"/>
</dbReference>
<evidence type="ECO:0000313" key="10">
    <source>
        <dbReference type="EMBL" id="QHI70916.1"/>
    </source>
</evidence>
<dbReference type="InterPro" id="IPR001347">
    <property type="entry name" value="SIS_dom"/>
</dbReference>
<dbReference type="InterPro" id="IPR046348">
    <property type="entry name" value="SIS_dom_sf"/>
</dbReference>
<feature type="site" description="Catalytically relevant" evidence="6">
    <location>
        <position position="53"/>
    </location>
</feature>